<keyword evidence="2" id="KW-1185">Reference proteome</keyword>
<reference evidence="1 2" key="1">
    <citation type="journal article" date="2017" name="Front. Genet.">
        <title>Draft sequencing of the heterozygous diploid genome of Satsuma (Citrus unshiu Marc.) using a hybrid assembly approach.</title>
        <authorList>
            <person name="Shimizu T."/>
            <person name="Tanizawa Y."/>
            <person name="Mochizuki T."/>
            <person name="Nagasaki H."/>
            <person name="Yoshioka T."/>
            <person name="Toyoda A."/>
            <person name="Fujiyama A."/>
            <person name="Kaminuma E."/>
            <person name="Nakamura Y."/>
        </authorList>
    </citation>
    <scope>NUCLEOTIDE SEQUENCE [LARGE SCALE GENOMIC DNA]</scope>
    <source>
        <strain evidence="2">cv. Miyagawa wase</strain>
    </source>
</reference>
<sequence length="113" mass="13431">MKLGKLTSPLRVQLLVLINVNLPKINLALNEFAPMILIHHDPQLWGEDVKFKPEDFLRSLKVPTKISKPVVFLRSLKFQTREEFQKQLRVIVFLQEHILDKTLICRKPKWLWH</sequence>
<comment type="caution">
    <text evidence="1">The sequence shown here is derived from an EMBL/GenBank/DDBJ whole genome shotgun (WGS) entry which is preliminary data.</text>
</comment>
<dbReference type="EMBL" id="BDQV01000611">
    <property type="protein sequence ID" value="GAY66726.1"/>
    <property type="molecule type" value="Genomic_DNA"/>
</dbReference>
<organism evidence="1 2">
    <name type="scientific">Citrus unshiu</name>
    <name type="common">Satsuma mandarin</name>
    <name type="synonym">Citrus nobilis var. unshiu</name>
    <dbReference type="NCBI Taxonomy" id="55188"/>
    <lineage>
        <taxon>Eukaryota</taxon>
        <taxon>Viridiplantae</taxon>
        <taxon>Streptophyta</taxon>
        <taxon>Embryophyta</taxon>
        <taxon>Tracheophyta</taxon>
        <taxon>Spermatophyta</taxon>
        <taxon>Magnoliopsida</taxon>
        <taxon>eudicotyledons</taxon>
        <taxon>Gunneridae</taxon>
        <taxon>Pentapetalae</taxon>
        <taxon>rosids</taxon>
        <taxon>malvids</taxon>
        <taxon>Sapindales</taxon>
        <taxon>Rutaceae</taxon>
        <taxon>Aurantioideae</taxon>
        <taxon>Citrus</taxon>
    </lineage>
</organism>
<evidence type="ECO:0000313" key="1">
    <source>
        <dbReference type="EMBL" id="GAY66726.1"/>
    </source>
</evidence>
<protein>
    <submittedName>
        <fullName evidence="1">Uncharacterized protein</fullName>
    </submittedName>
</protein>
<dbReference type="AlphaFoldDB" id="A0A2H5QQ40"/>
<name>A0A2H5QQ40_CITUN</name>
<evidence type="ECO:0000313" key="2">
    <source>
        <dbReference type="Proteomes" id="UP000236630"/>
    </source>
</evidence>
<proteinExistence type="predicted"/>
<accession>A0A2H5QQ40</accession>
<dbReference type="Proteomes" id="UP000236630">
    <property type="component" value="Unassembled WGS sequence"/>
</dbReference>
<gene>
    <name evidence="1" type="ORF">CUMW_251110</name>
</gene>